<name>A0A081P4I6_9BACL</name>
<dbReference type="InterPro" id="IPR025689">
    <property type="entry name" value="Spore_YtrH"/>
</dbReference>
<keyword evidence="1" id="KW-1133">Transmembrane helix</keyword>
<keyword evidence="1" id="KW-0812">Transmembrane</keyword>
<dbReference type="EMBL" id="JNVM01000010">
    <property type="protein sequence ID" value="KEQ25609.1"/>
    <property type="molecule type" value="Genomic_DNA"/>
</dbReference>
<gene>
    <name evidence="2" type="ORF">ET33_02510</name>
</gene>
<organism evidence="2 3">
    <name type="scientific">Paenibacillus tyrfis</name>
    <dbReference type="NCBI Taxonomy" id="1501230"/>
    <lineage>
        <taxon>Bacteria</taxon>
        <taxon>Bacillati</taxon>
        <taxon>Bacillota</taxon>
        <taxon>Bacilli</taxon>
        <taxon>Bacillales</taxon>
        <taxon>Paenibacillaceae</taxon>
        <taxon>Paenibacillus</taxon>
    </lineage>
</organism>
<dbReference type="Pfam" id="PF14034">
    <property type="entry name" value="Spore_YtrH"/>
    <property type="match status" value="1"/>
</dbReference>
<reference evidence="2 3" key="1">
    <citation type="submission" date="2014-06" db="EMBL/GenBank/DDBJ databases">
        <title>Draft genome sequence of Paenibacillus sp. MSt1.</title>
        <authorList>
            <person name="Aw Y.K."/>
            <person name="Ong K.S."/>
            <person name="Gan H.M."/>
            <person name="Lee S.M."/>
        </authorList>
    </citation>
    <scope>NUCLEOTIDE SEQUENCE [LARGE SCALE GENOMIC DNA]</scope>
    <source>
        <strain evidence="2 3">MSt1</strain>
    </source>
</reference>
<proteinExistence type="predicted"/>
<evidence type="ECO:0000313" key="2">
    <source>
        <dbReference type="EMBL" id="KEQ25609.1"/>
    </source>
</evidence>
<feature type="transmembrane region" description="Helical" evidence="1">
    <location>
        <begin position="83"/>
        <end position="103"/>
    </location>
</feature>
<feature type="transmembrane region" description="Helical" evidence="1">
    <location>
        <begin position="12"/>
        <end position="34"/>
    </location>
</feature>
<evidence type="ECO:0000256" key="1">
    <source>
        <dbReference type="SAM" id="Phobius"/>
    </source>
</evidence>
<dbReference type="Proteomes" id="UP000028123">
    <property type="component" value="Unassembled WGS sequence"/>
</dbReference>
<dbReference type="RefSeq" id="WP_010496167.1">
    <property type="nucleotide sequence ID" value="NZ_JNVM01000010.1"/>
</dbReference>
<dbReference type="OrthoDB" id="2381692at2"/>
<comment type="caution">
    <text evidence="2">The sequence shown here is derived from an EMBL/GenBank/DDBJ whole genome shotgun (WGS) entry which is preliminary data.</text>
</comment>
<keyword evidence="3" id="KW-1185">Reference proteome</keyword>
<dbReference type="eggNOG" id="ENOG50330BE">
    <property type="taxonomic scope" value="Bacteria"/>
</dbReference>
<evidence type="ECO:0000313" key="3">
    <source>
        <dbReference type="Proteomes" id="UP000028123"/>
    </source>
</evidence>
<keyword evidence="1" id="KW-0472">Membrane</keyword>
<accession>A0A081P4I6</accession>
<dbReference type="AlphaFoldDB" id="A0A081P4I6"/>
<sequence length="110" mass="11725">MSPFVSRCFLDFFVAFGVVLGGTMLAGIGAVLTLEPPVYRMTSVAEQIKIWAIVAAIGGTIDPIRAIETHFIEGHISPAIKQILYIVCAFVGAHMGSTLIQWICKGGSEG</sequence>
<protein>
    <submittedName>
        <fullName evidence="2">Sporulation protein</fullName>
    </submittedName>
</protein>